<dbReference type="Gene3D" id="6.20.50.20">
    <property type="match status" value="1"/>
</dbReference>
<protein>
    <submittedName>
        <fullName evidence="5">Uncharacterized protein</fullName>
    </submittedName>
</protein>
<keyword evidence="3" id="KW-0862">Zinc</keyword>
<dbReference type="EMBL" id="JANBVO010000003">
    <property type="protein sequence ID" value="KAJ9155485.1"/>
    <property type="molecule type" value="Genomic_DNA"/>
</dbReference>
<dbReference type="GO" id="GO:0008033">
    <property type="term" value="P:tRNA processing"/>
    <property type="evidence" value="ECO:0007669"/>
    <property type="project" value="UniProtKB-KW"/>
</dbReference>
<dbReference type="Proteomes" id="UP001174694">
    <property type="component" value="Unassembled WGS sequence"/>
</dbReference>
<accession>A0AA38VYV5</accession>
<keyword evidence="6" id="KW-1185">Reference proteome</keyword>
<dbReference type="PANTHER" id="PTHR14742">
    <property type="entry name" value="RIBONUCLEASE P SUBUNIT P21"/>
    <property type="match status" value="1"/>
</dbReference>
<sequence>MAKSKTPGGVSNRPIYSRVSFLYQAAAYLAAPQQHAQAHQAGDVQDGRQEIHAQTSQLQGMSRRLATDLRTVAQKTLIRVSPEMKRTICKYCDTLLVEGKTCTSVVENMSKGGKKPWADILVLRCNTCGGEKRFPVQAPRQKRRAIREREAQEALAEAPNG</sequence>
<keyword evidence="2" id="KW-0479">Metal-binding</keyword>
<dbReference type="GO" id="GO:0005655">
    <property type="term" value="C:nucleolar ribonuclease P complex"/>
    <property type="evidence" value="ECO:0007669"/>
    <property type="project" value="TreeGrafter"/>
</dbReference>
<comment type="caution">
    <text evidence="5">The sequence shown here is derived from an EMBL/GenBank/DDBJ whole genome shotgun (WGS) entry which is preliminary data.</text>
</comment>
<evidence type="ECO:0000256" key="2">
    <source>
        <dbReference type="ARBA" id="ARBA00022723"/>
    </source>
</evidence>
<gene>
    <name evidence="5" type="ORF">NKR23_g1698</name>
</gene>
<evidence type="ECO:0000256" key="3">
    <source>
        <dbReference type="ARBA" id="ARBA00022833"/>
    </source>
</evidence>
<dbReference type="AlphaFoldDB" id="A0AA38VYV5"/>
<dbReference type="Pfam" id="PF04032">
    <property type="entry name" value="Rpr2"/>
    <property type="match status" value="1"/>
</dbReference>
<evidence type="ECO:0000256" key="1">
    <source>
        <dbReference type="ARBA" id="ARBA00022694"/>
    </source>
</evidence>
<evidence type="ECO:0000313" key="5">
    <source>
        <dbReference type="EMBL" id="KAJ9155485.1"/>
    </source>
</evidence>
<dbReference type="PANTHER" id="PTHR14742:SF0">
    <property type="entry name" value="RIBONUCLEASE P PROTEIN SUBUNIT P21"/>
    <property type="match status" value="1"/>
</dbReference>
<dbReference type="GO" id="GO:0046872">
    <property type="term" value="F:metal ion binding"/>
    <property type="evidence" value="ECO:0007669"/>
    <property type="project" value="UniProtKB-KW"/>
</dbReference>
<proteinExistence type="inferred from homology"/>
<dbReference type="InterPro" id="IPR007175">
    <property type="entry name" value="Rpr2/Snm1/Rpp21"/>
</dbReference>
<evidence type="ECO:0000313" key="6">
    <source>
        <dbReference type="Proteomes" id="UP001174694"/>
    </source>
</evidence>
<keyword evidence="1" id="KW-0819">tRNA processing</keyword>
<name>A0AA38VYV5_9PEZI</name>
<comment type="similarity">
    <text evidence="4">Belongs to the eukaryotic/archaeal RNase P protein component 4 family.</text>
</comment>
<organism evidence="5 6">
    <name type="scientific">Pleurostoma richardsiae</name>
    <dbReference type="NCBI Taxonomy" id="41990"/>
    <lineage>
        <taxon>Eukaryota</taxon>
        <taxon>Fungi</taxon>
        <taxon>Dikarya</taxon>
        <taxon>Ascomycota</taxon>
        <taxon>Pezizomycotina</taxon>
        <taxon>Sordariomycetes</taxon>
        <taxon>Sordariomycetidae</taxon>
        <taxon>Calosphaeriales</taxon>
        <taxon>Pleurostomataceae</taxon>
        <taxon>Pleurostoma</taxon>
    </lineage>
</organism>
<evidence type="ECO:0000256" key="4">
    <source>
        <dbReference type="ARBA" id="ARBA00038402"/>
    </source>
</evidence>
<reference evidence="5" key="1">
    <citation type="submission" date="2022-07" db="EMBL/GenBank/DDBJ databases">
        <title>Fungi with potential for degradation of polypropylene.</title>
        <authorList>
            <person name="Gostincar C."/>
        </authorList>
    </citation>
    <scope>NUCLEOTIDE SEQUENCE</scope>
    <source>
        <strain evidence="5">EXF-13308</strain>
    </source>
</reference>